<dbReference type="SUPFAM" id="SSF57424">
    <property type="entry name" value="LDL receptor-like module"/>
    <property type="match status" value="1"/>
</dbReference>
<evidence type="ECO:0000256" key="5">
    <source>
        <dbReference type="SAM" id="Phobius"/>
    </source>
</evidence>
<proteinExistence type="predicted"/>
<feature type="region of interest" description="Disordered" evidence="4">
    <location>
        <begin position="183"/>
        <end position="218"/>
    </location>
</feature>
<evidence type="ECO:0000256" key="1">
    <source>
        <dbReference type="ARBA" id="ARBA00022737"/>
    </source>
</evidence>
<keyword evidence="5" id="KW-0472">Membrane</keyword>
<dbReference type="RefSeq" id="XP_022654499.1">
    <property type="nucleotide sequence ID" value="XM_022798764.1"/>
</dbReference>
<dbReference type="EnsemblMetazoa" id="XM_022798764">
    <property type="protein sequence ID" value="XP_022654499"/>
    <property type="gene ID" value="LOC111247618"/>
</dbReference>
<dbReference type="AlphaFoldDB" id="A0A7M7JMU2"/>
<organism evidence="7 8">
    <name type="scientific">Varroa destructor</name>
    <name type="common">Honeybee mite</name>
    <dbReference type="NCBI Taxonomy" id="109461"/>
    <lineage>
        <taxon>Eukaryota</taxon>
        <taxon>Metazoa</taxon>
        <taxon>Ecdysozoa</taxon>
        <taxon>Arthropoda</taxon>
        <taxon>Chelicerata</taxon>
        <taxon>Arachnida</taxon>
        <taxon>Acari</taxon>
        <taxon>Parasitiformes</taxon>
        <taxon>Mesostigmata</taxon>
        <taxon>Gamasina</taxon>
        <taxon>Dermanyssoidea</taxon>
        <taxon>Varroidae</taxon>
        <taxon>Varroa</taxon>
    </lineage>
</organism>
<dbReference type="CDD" id="cd00112">
    <property type="entry name" value="LDLa"/>
    <property type="match status" value="1"/>
</dbReference>
<dbReference type="GeneID" id="111247618"/>
<dbReference type="Pfam" id="PF00431">
    <property type="entry name" value="CUB"/>
    <property type="match status" value="5"/>
</dbReference>
<feature type="domain" description="CUB" evidence="6">
    <location>
        <begin position="572"/>
        <end position="695"/>
    </location>
</feature>
<dbReference type="InterPro" id="IPR000859">
    <property type="entry name" value="CUB_dom"/>
</dbReference>
<dbReference type="KEGG" id="vde:111247618"/>
<dbReference type="FunCoup" id="A0A7M7JMU2">
    <property type="interactions" value="109"/>
</dbReference>
<evidence type="ECO:0000256" key="2">
    <source>
        <dbReference type="ARBA" id="ARBA00023157"/>
    </source>
</evidence>
<keyword evidence="8" id="KW-1185">Reference proteome</keyword>
<feature type="domain" description="CUB" evidence="6">
    <location>
        <begin position="845"/>
        <end position="965"/>
    </location>
</feature>
<dbReference type="Gene3D" id="4.10.400.10">
    <property type="entry name" value="Low-density Lipoprotein Receptor"/>
    <property type="match status" value="1"/>
</dbReference>
<evidence type="ECO:0000313" key="8">
    <source>
        <dbReference type="Proteomes" id="UP000594260"/>
    </source>
</evidence>
<dbReference type="InterPro" id="IPR036055">
    <property type="entry name" value="LDL_receptor-like_sf"/>
</dbReference>
<dbReference type="RefSeq" id="XP_022654500.1">
    <property type="nucleotide sequence ID" value="XM_022798765.1"/>
</dbReference>
<evidence type="ECO:0000256" key="3">
    <source>
        <dbReference type="PROSITE-ProRule" id="PRU00059"/>
    </source>
</evidence>
<feature type="domain" description="CUB" evidence="6">
    <location>
        <begin position="431"/>
        <end position="551"/>
    </location>
</feature>
<feature type="compositionally biased region" description="Low complexity" evidence="4">
    <location>
        <begin position="191"/>
        <end position="200"/>
    </location>
</feature>
<keyword evidence="5" id="KW-0812">Transmembrane</keyword>
<keyword evidence="2" id="KW-1015">Disulfide bond</keyword>
<feature type="domain" description="CUB" evidence="6">
    <location>
        <begin position="710"/>
        <end position="836"/>
    </location>
</feature>
<dbReference type="Gene3D" id="2.60.120.290">
    <property type="entry name" value="Spermadhesin, CUB domain"/>
    <property type="match status" value="5"/>
</dbReference>
<dbReference type="CDD" id="cd00041">
    <property type="entry name" value="CUB"/>
    <property type="match status" value="5"/>
</dbReference>
<feature type="transmembrane region" description="Helical" evidence="5">
    <location>
        <begin position="1035"/>
        <end position="1059"/>
    </location>
</feature>
<accession>A0A7M7JMU2</accession>
<evidence type="ECO:0000313" key="7">
    <source>
        <dbReference type="EnsemblMetazoa" id="XP_022654499"/>
    </source>
</evidence>
<name>A0A7M7JMU2_VARDE</name>
<dbReference type="SMART" id="SM00042">
    <property type="entry name" value="CUB"/>
    <property type="match status" value="5"/>
</dbReference>
<evidence type="ECO:0000259" key="6">
    <source>
        <dbReference type="PROSITE" id="PS01180"/>
    </source>
</evidence>
<dbReference type="PROSITE" id="PS01180">
    <property type="entry name" value="CUB"/>
    <property type="match status" value="5"/>
</dbReference>
<dbReference type="FunFam" id="2.60.120.290:FF:000005">
    <property type="entry name" value="Procollagen C-endopeptidase enhancer 1"/>
    <property type="match status" value="1"/>
</dbReference>
<comment type="caution">
    <text evidence="3">Lacks conserved residue(s) required for the propagation of feature annotation.</text>
</comment>
<reference evidence="7" key="1">
    <citation type="submission" date="2021-01" db="UniProtKB">
        <authorList>
            <consortium name="EnsemblMetazoa"/>
        </authorList>
    </citation>
    <scope>IDENTIFICATION</scope>
</reference>
<dbReference type="SUPFAM" id="SSF49854">
    <property type="entry name" value="Spermadhesin, CUB domain"/>
    <property type="match status" value="5"/>
</dbReference>
<evidence type="ECO:0000256" key="4">
    <source>
        <dbReference type="SAM" id="MobiDB-lite"/>
    </source>
</evidence>
<dbReference type="SMART" id="SM00192">
    <property type="entry name" value="LDLa"/>
    <property type="match status" value="1"/>
</dbReference>
<dbReference type="InterPro" id="IPR035914">
    <property type="entry name" value="Sperma_CUB_dom_sf"/>
</dbReference>
<dbReference type="Proteomes" id="UP000594260">
    <property type="component" value="Unplaced"/>
</dbReference>
<dbReference type="EnsemblMetazoa" id="XM_022798765">
    <property type="protein sequence ID" value="XP_022654500"/>
    <property type="gene ID" value="LOC111247618"/>
</dbReference>
<feature type="domain" description="CUB" evidence="6">
    <location>
        <begin position="264"/>
        <end position="414"/>
    </location>
</feature>
<keyword evidence="1" id="KW-0677">Repeat</keyword>
<dbReference type="InParanoid" id="A0A7M7JMU2"/>
<sequence length="1103" mass="122256">MASPRRRVPLATMTQITNKRPVDRCSGTTRQQAHNSNRTCKKRASLDTAPTSIKSWQEEALRESLLEPFEMAPALAQRLNPAPVVETACGMDSAASRPRFGESHGTRPRQRLTKRLLRSPGIHASALGLLPAAPTITSRPCNSGIPSSNPLTVGPPLLDFGWTSDAFNDFLTLLTDRNMSRSNYAPRSAEQLPPQQQQQPNSLEDVSKAQHEAHRHKSFRSIRLHRQRALLLTATTTTTTTIWSLLLPCLLLTCLPSPGNAFECDRMFISTPEGARNGTFSAPHMDIISSGPTIPTSTNGGSNSVGGAGSGGLGSRARQCIYTFIAQPGERVDVTFTTFRVRGSPPECNHEYIDIYSEVQDPSAELISSPFGGRFCGRIYPRRRISVYRTLVISFYTDFPNDTVNVFRGTYEFINASRFIVGTPTSPSAICSFNIYGTQRREGDFYSPTYPGVYPKNLDCQYRFIGTKGQRIRLEFMDFDLSFGGTHCPFDTVKVYDGPDDENSPLIGTYCGQQRSLEVYSSAEALFVRFRTLRRQADSQNRGFAGWFEFSEKFAKLDFISEDGEHIRGTECDQKILSRKESSGTVYSPNWPLLYTASVVCKYFIYGLEDAQHLERVGLTFEKVDINASDAECSDAFLKVYLQGQEERGEMESFDQAFCGDTVPPPLRSEGPRLMLVFSSANTQGQGFKATYTFETDYKIPGTPSPNKGCYFSYVSESQQTGEFNSPRYPANYPSMTTCEYHFLGRSDEQVKIVFNYFKTRSDSSTTQYNDGCEEDWLELYEQNEKTGQEKKYGRYCSGAAPGPIVTDIGYHTVRVVLHTDKSGVAGGFNANYYFLKNVNRYGDCGRNISGLEGGVVTSPGFPEPYKNDRQLCNFWITVKPKRRIHFYFTLFHVEGEPTDRGCPSAVVRVWPDPDSVGPPVELCGETLTNETREIISTGNSLKVQFMTAAKAVGNQGFKAVWTEIRDDDETCAAPKVPTTSGSGTANAKTGSAGGLRYANGRCISAKLVCNGLPNCGPGDDTDELNCQRSGGINAFLVVGGTSLCAACGVLLILCAGCTRRRRRNRRRRMSLVFPPHDDDDIQPPHLQPLQGMHFAVQCMDDV</sequence>
<dbReference type="InterPro" id="IPR002172">
    <property type="entry name" value="LDrepeatLR_classA_rpt"/>
</dbReference>
<protein>
    <recommendedName>
        <fullName evidence="6">CUB domain-containing protein</fullName>
    </recommendedName>
</protein>
<dbReference type="PANTHER" id="PTHR24251">
    <property type="entry name" value="OVOCHYMASE-RELATED"/>
    <property type="match status" value="1"/>
</dbReference>
<keyword evidence="5" id="KW-1133">Transmembrane helix</keyword>
<dbReference type="OrthoDB" id="6022136at2759"/>
<dbReference type="OMA" id="WMQPVVA"/>
<dbReference type="PANTHER" id="PTHR24251:SF50">
    <property type="entry name" value="ATTRACTIN-LIKE 1A"/>
    <property type="match status" value="1"/>
</dbReference>